<protein>
    <submittedName>
        <fullName evidence="7">AI-2E family transporter</fullName>
    </submittedName>
</protein>
<dbReference type="GO" id="GO:0016020">
    <property type="term" value="C:membrane"/>
    <property type="evidence" value="ECO:0007669"/>
    <property type="project" value="UniProtKB-SubCell"/>
</dbReference>
<feature type="transmembrane region" description="Helical" evidence="6">
    <location>
        <begin position="244"/>
        <end position="267"/>
    </location>
</feature>
<keyword evidence="4 6" id="KW-1133">Transmembrane helix</keyword>
<organism evidence="7 8">
    <name type="scientific">Halobium salinum</name>
    <dbReference type="NCBI Taxonomy" id="1364940"/>
    <lineage>
        <taxon>Archaea</taxon>
        <taxon>Methanobacteriati</taxon>
        <taxon>Methanobacteriota</taxon>
        <taxon>Stenosarchaea group</taxon>
        <taxon>Halobacteria</taxon>
        <taxon>Halobacteriales</taxon>
        <taxon>Haloferacaceae</taxon>
        <taxon>Halobium</taxon>
    </lineage>
</organism>
<name>A0ABD5P7B0_9EURY</name>
<evidence type="ECO:0000256" key="2">
    <source>
        <dbReference type="ARBA" id="ARBA00009773"/>
    </source>
</evidence>
<accession>A0ABD5P7B0</accession>
<dbReference type="EMBL" id="JBHSDS010000002">
    <property type="protein sequence ID" value="MFC4356717.1"/>
    <property type="molecule type" value="Genomic_DNA"/>
</dbReference>
<proteinExistence type="inferred from homology"/>
<dbReference type="Proteomes" id="UP001595921">
    <property type="component" value="Unassembled WGS sequence"/>
</dbReference>
<feature type="transmembrane region" description="Helical" evidence="6">
    <location>
        <begin position="211"/>
        <end position="232"/>
    </location>
</feature>
<evidence type="ECO:0000256" key="6">
    <source>
        <dbReference type="SAM" id="Phobius"/>
    </source>
</evidence>
<evidence type="ECO:0000256" key="5">
    <source>
        <dbReference type="ARBA" id="ARBA00023136"/>
    </source>
</evidence>
<evidence type="ECO:0000256" key="1">
    <source>
        <dbReference type="ARBA" id="ARBA00004141"/>
    </source>
</evidence>
<feature type="transmembrane region" description="Helical" evidence="6">
    <location>
        <begin position="16"/>
        <end position="45"/>
    </location>
</feature>
<feature type="transmembrane region" description="Helical" evidence="6">
    <location>
        <begin position="66"/>
        <end position="88"/>
    </location>
</feature>
<evidence type="ECO:0000256" key="3">
    <source>
        <dbReference type="ARBA" id="ARBA00022692"/>
    </source>
</evidence>
<evidence type="ECO:0000256" key="4">
    <source>
        <dbReference type="ARBA" id="ARBA00022989"/>
    </source>
</evidence>
<dbReference type="InterPro" id="IPR002549">
    <property type="entry name" value="AI-2E-like"/>
</dbReference>
<evidence type="ECO:0000313" key="7">
    <source>
        <dbReference type="EMBL" id="MFC4356717.1"/>
    </source>
</evidence>
<keyword evidence="5 6" id="KW-0472">Membrane</keyword>
<evidence type="ECO:0000313" key="8">
    <source>
        <dbReference type="Proteomes" id="UP001595921"/>
    </source>
</evidence>
<sequence length="390" mass="41339">MFSDADIDPFENRGRLAWWLFVAVLGAAAAYIAYSFVGMLVLGVFGYYATRPVFRRLGEVVDSDRIAAGVTVSLVVVPIVGLSLYAGFQLVQQAQGLLLESTGLVKLLQQYFGFGSLPSGQRERLLTLLQNPRGLVSQPGQSARSLLQTGGAAASAVFGTLLLLALSVVISYALLVRESGLSDALVELFGGRDSTAYAYAVAVDQDLESVFFGNLLFVLVMTVIAAVAYGATNLLAPEGVAVPMLFVLAFLTGVASLIPVVVGKVVYLPVVASLAYQTLGSGGGSGGLLFVAGALVAYVVLLDLAPQALIQPYVTGRQLDMLLLMFGYILGPILLGWYGFFLLPIVFIVMLEAVRIVLPELVHGRPLTQGVDLAEDVGTNPRDQDDVPTE</sequence>
<comment type="caution">
    <text evidence="7">The sequence shown here is derived from an EMBL/GenBank/DDBJ whole genome shotgun (WGS) entry which is preliminary data.</text>
</comment>
<keyword evidence="3 6" id="KW-0812">Transmembrane</keyword>
<dbReference type="AlphaFoldDB" id="A0ABD5P7B0"/>
<feature type="transmembrane region" description="Helical" evidence="6">
    <location>
        <begin position="279"/>
        <end position="301"/>
    </location>
</feature>
<dbReference type="RefSeq" id="WP_267625154.1">
    <property type="nucleotide sequence ID" value="NZ_JAODIW010000010.1"/>
</dbReference>
<keyword evidence="8" id="KW-1185">Reference proteome</keyword>
<comment type="subcellular location">
    <subcellularLocation>
        <location evidence="1">Membrane</location>
        <topology evidence="1">Multi-pass membrane protein</topology>
    </subcellularLocation>
</comment>
<feature type="transmembrane region" description="Helical" evidence="6">
    <location>
        <begin position="321"/>
        <end position="351"/>
    </location>
</feature>
<comment type="similarity">
    <text evidence="2">Belongs to the autoinducer-2 exporter (AI-2E) (TC 2.A.86) family.</text>
</comment>
<dbReference type="Pfam" id="PF01594">
    <property type="entry name" value="AI-2E_transport"/>
    <property type="match status" value="1"/>
</dbReference>
<reference evidence="7 8" key="1">
    <citation type="journal article" date="2019" name="Int. J. Syst. Evol. Microbiol.">
        <title>The Global Catalogue of Microorganisms (GCM) 10K type strain sequencing project: providing services to taxonomists for standard genome sequencing and annotation.</title>
        <authorList>
            <consortium name="The Broad Institute Genomics Platform"/>
            <consortium name="The Broad Institute Genome Sequencing Center for Infectious Disease"/>
            <person name="Wu L."/>
            <person name="Ma J."/>
        </authorList>
    </citation>
    <scope>NUCLEOTIDE SEQUENCE [LARGE SCALE GENOMIC DNA]</scope>
    <source>
        <strain evidence="7 8">CGMCC 1.12553</strain>
    </source>
</reference>
<gene>
    <name evidence="7" type="ORF">ACFO0N_02005</name>
</gene>
<feature type="transmembrane region" description="Helical" evidence="6">
    <location>
        <begin position="152"/>
        <end position="175"/>
    </location>
</feature>